<dbReference type="InterPro" id="IPR001775">
    <property type="entry name" value="GspD/PilQ"/>
</dbReference>
<dbReference type="RefSeq" id="WP_183941333.1">
    <property type="nucleotide sequence ID" value="NZ_BAABBG010000002.1"/>
</dbReference>
<dbReference type="InterPro" id="IPR032789">
    <property type="entry name" value="T2SS-T3SS_pil_N"/>
</dbReference>
<feature type="domain" description="Type II/III secretion system secretin-like" evidence="4">
    <location>
        <begin position="301"/>
        <end position="459"/>
    </location>
</feature>
<feature type="chain" id="PRO_5032753188" evidence="3">
    <location>
        <begin position="29"/>
        <end position="543"/>
    </location>
</feature>
<feature type="domain" description="Pilus formation protein N-terminal" evidence="5">
    <location>
        <begin position="49"/>
        <end position="113"/>
    </location>
</feature>
<dbReference type="GO" id="GO:0009306">
    <property type="term" value="P:protein secretion"/>
    <property type="evidence" value="ECO:0007669"/>
    <property type="project" value="InterPro"/>
</dbReference>
<evidence type="ECO:0000256" key="3">
    <source>
        <dbReference type="SAM" id="SignalP"/>
    </source>
</evidence>
<keyword evidence="3" id="KW-0732">Signal</keyword>
<dbReference type="Pfam" id="PF00263">
    <property type="entry name" value="Secretin"/>
    <property type="match status" value="1"/>
</dbReference>
<evidence type="ECO:0000256" key="2">
    <source>
        <dbReference type="SAM" id="MobiDB-lite"/>
    </source>
</evidence>
<organism evidence="6 7">
    <name type="scientific">Sphingorhabdus rigui</name>
    <dbReference type="NCBI Taxonomy" id="1282858"/>
    <lineage>
        <taxon>Bacteria</taxon>
        <taxon>Pseudomonadati</taxon>
        <taxon>Pseudomonadota</taxon>
        <taxon>Alphaproteobacteria</taxon>
        <taxon>Sphingomonadales</taxon>
        <taxon>Sphingomonadaceae</taxon>
        <taxon>Sphingorhabdus</taxon>
    </lineage>
</organism>
<dbReference type="Pfam" id="PF13629">
    <property type="entry name" value="T2SS-T3SS_pil_N"/>
    <property type="match status" value="1"/>
</dbReference>
<dbReference type="PANTHER" id="PTHR30332:SF17">
    <property type="entry name" value="TYPE IV PILIATION SYSTEM PROTEIN DR_0774-RELATED"/>
    <property type="match status" value="1"/>
</dbReference>
<dbReference type="AlphaFoldDB" id="A0A840B4L7"/>
<dbReference type="PANTHER" id="PTHR30332">
    <property type="entry name" value="PROBABLE GENERAL SECRETION PATHWAY PROTEIN D"/>
    <property type="match status" value="1"/>
</dbReference>
<dbReference type="GO" id="GO:0015627">
    <property type="term" value="C:type II protein secretion system complex"/>
    <property type="evidence" value="ECO:0007669"/>
    <property type="project" value="TreeGrafter"/>
</dbReference>
<evidence type="ECO:0000256" key="1">
    <source>
        <dbReference type="RuleBase" id="RU004003"/>
    </source>
</evidence>
<evidence type="ECO:0000313" key="7">
    <source>
        <dbReference type="Proteomes" id="UP000581447"/>
    </source>
</evidence>
<protein>
    <submittedName>
        <fullName evidence="6">Pilus assembly protein CpaC</fullName>
    </submittedName>
</protein>
<dbReference type="EMBL" id="JACIEA010000001">
    <property type="protein sequence ID" value="MBB3943145.1"/>
    <property type="molecule type" value="Genomic_DNA"/>
</dbReference>
<name>A0A840B4L7_9SPHN</name>
<dbReference type="InterPro" id="IPR004846">
    <property type="entry name" value="T2SS/T3SS_dom"/>
</dbReference>
<gene>
    <name evidence="6" type="ORF">GGR91_001367</name>
</gene>
<dbReference type="Proteomes" id="UP000581447">
    <property type="component" value="Unassembled WGS sequence"/>
</dbReference>
<dbReference type="PRINTS" id="PR00811">
    <property type="entry name" value="BCTERIALGSPD"/>
</dbReference>
<accession>A0A840B4L7</accession>
<reference evidence="6 7" key="1">
    <citation type="submission" date="2020-08" db="EMBL/GenBank/DDBJ databases">
        <title>Genomic Encyclopedia of Type Strains, Phase IV (KMG-IV): sequencing the most valuable type-strain genomes for metagenomic binning, comparative biology and taxonomic classification.</title>
        <authorList>
            <person name="Goeker M."/>
        </authorList>
    </citation>
    <scope>NUCLEOTIDE SEQUENCE [LARGE SCALE GENOMIC DNA]</scope>
    <source>
        <strain evidence="6 7">DSM 29050</strain>
    </source>
</reference>
<feature type="region of interest" description="Disordered" evidence="2">
    <location>
        <begin position="490"/>
        <end position="543"/>
    </location>
</feature>
<evidence type="ECO:0000313" key="6">
    <source>
        <dbReference type="EMBL" id="MBB3943145.1"/>
    </source>
</evidence>
<keyword evidence="7" id="KW-1185">Reference proteome</keyword>
<dbReference type="InterPro" id="IPR050810">
    <property type="entry name" value="Bact_Secretion_Sys_Channel"/>
</dbReference>
<feature type="signal peptide" evidence="3">
    <location>
        <begin position="1"/>
        <end position="28"/>
    </location>
</feature>
<evidence type="ECO:0000259" key="5">
    <source>
        <dbReference type="Pfam" id="PF13629"/>
    </source>
</evidence>
<proteinExistence type="inferred from homology"/>
<dbReference type="PRINTS" id="PR01032">
    <property type="entry name" value="PHAGEIV"/>
</dbReference>
<evidence type="ECO:0000259" key="4">
    <source>
        <dbReference type="Pfam" id="PF00263"/>
    </source>
</evidence>
<comment type="caution">
    <text evidence="6">The sequence shown here is derived from an EMBL/GenBank/DDBJ whole genome shotgun (WGS) entry which is preliminary data.</text>
</comment>
<comment type="similarity">
    <text evidence="1">Belongs to the bacterial secretin family.</text>
</comment>
<sequence>MARFTTFKSGLAAAAMTAAIGTGTLVGALVGMPTAASAQSAKDGKLLILSIGRGQQVNLGSNITDVVVADPNIADVEVKTGRQIYILGKGPGETTVYATDAAGHTVYQATVRVGSNMDSVSQMLALAMPDSKIIVTTMNGTILLTGTVNQPEEAAEAEALVKAFTGGNTQVLTRLKNATPLQINLQVRIAEVSRSLMKEISGNLKTRDHGGTGILGGVYQGRDIADISSVTNVDNLPVIDASSAFGLPAKSISLPFNPATGQFITSPYTQYKFNVPAGTNVLAAAGRLFGMDVAAAFDLSEKAGLSSTLANPNLTTVSGETAEFLAGGAFPVVTSSNNGTNVEYKNYGVNLTYTPTVLSDGRISLRVRSEVSDISSQGAVRFGGLEVPATSTRMAETTVELGSGQSMMIAGLLSNTMGSSVDKMPGAGDLPVLGALFKSNGWRRNETELMIVVTPYLVKPVSESQIVLPTDGLHSPNDLERILLGKVTSDKGEKTRPMPTIAPIVSNGPELGSVTDAPAPLAKKVKSQASATGPSGPGFSFDN</sequence>